<dbReference type="Proteomes" id="UP000616724">
    <property type="component" value="Unassembled WGS sequence"/>
</dbReference>
<comment type="caution">
    <text evidence="2">The sequence shown here is derived from an EMBL/GenBank/DDBJ whole genome shotgun (WGS) entry which is preliminary data.</text>
</comment>
<reference evidence="2 3" key="1">
    <citation type="submission" date="2021-01" db="EMBL/GenBank/DDBJ databases">
        <title>Whole genome shotgun sequence of Planobispora longispora NBRC 13918.</title>
        <authorList>
            <person name="Komaki H."/>
            <person name="Tamura T."/>
        </authorList>
    </citation>
    <scope>NUCLEOTIDE SEQUENCE [LARGE SCALE GENOMIC DNA]</scope>
    <source>
        <strain evidence="2 3">NBRC 13918</strain>
    </source>
</reference>
<organism evidence="2 3">
    <name type="scientific">Planobispora longispora</name>
    <dbReference type="NCBI Taxonomy" id="28887"/>
    <lineage>
        <taxon>Bacteria</taxon>
        <taxon>Bacillati</taxon>
        <taxon>Actinomycetota</taxon>
        <taxon>Actinomycetes</taxon>
        <taxon>Streptosporangiales</taxon>
        <taxon>Streptosporangiaceae</taxon>
        <taxon>Planobispora</taxon>
    </lineage>
</organism>
<dbReference type="Pfam" id="PF01636">
    <property type="entry name" value="APH"/>
    <property type="match status" value="1"/>
</dbReference>
<gene>
    <name evidence="2" type="ORF">Plo01_62460</name>
</gene>
<dbReference type="Gene3D" id="3.90.1200.10">
    <property type="match status" value="1"/>
</dbReference>
<dbReference type="AlphaFoldDB" id="A0A8J3W8H4"/>
<dbReference type="EMBL" id="BOOH01000052">
    <property type="protein sequence ID" value="GIH79817.1"/>
    <property type="molecule type" value="Genomic_DNA"/>
</dbReference>
<name>A0A8J3W8H4_9ACTN</name>
<dbReference type="SUPFAM" id="SSF56112">
    <property type="entry name" value="Protein kinase-like (PK-like)"/>
    <property type="match status" value="1"/>
</dbReference>
<proteinExistence type="predicted"/>
<evidence type="ECO:0000313" key="2">
    <source>
        <dbReference type="EMBL" id="GIH79817.1"/>
    </source>
</evidence>
<sequence length="295" mass="33401">MLAVDSFTPENTSNLLKRVCDRVGFDPVEAALLRHQTNAVYRLASDPAIIKIARPDYSIEEIQRTVDLTRWLTRMGFPTLPLMDIEQPIIIDGHAVTIWPYLPQSRPIGTHELADPLLALHGLQSPPIALEPFDAVAAIRYSLEAETLLAPEDHEFLSGRCNDLEVDLESVHFSTTPRLIHGDPQHGNALIGKSGIVLCDWDSIALGYPEWDLITIEIHSRRFSHPEQDYREFCRIYGRDIRDFDGYPVLRDLRELRMITTNARKSPPGSRSAHEVQERVAQLRRGEGDAAWSIL</sequence>
<dbReference type="InterPro" id="IPR011009">
    <property type="entry name" value="Kinase-like_dom_sf"/>
</dbReference>
<dbReference type="InterPro" id="IPR002575">
    <property type="entry name" value="Aminoglycoside_PTrfase"/>
</dbReference>
<evidence type="ECO:0000259" key="1">
    <source>
        <dbReference type="Pfam" id="PF01636"/>
    </source>
</evidence>
<keyword evidence="3" id="KW-1185">Reference proteome</keyword>
<accession>A0A8J3W8H4</accession>
<feature type="domain" description="Aminoglycoside phosphotransferase" evidence="1">
    <location>
        <begin position="36"/>
        <end position="245"/>
    </location>
</feature>
<evidence type="ECO:0000313" key="3">
    <source>
        <dbReference type="Proteomes" id="UP000616724"/>
    </source>
</evidence>
<protein>
    <submittedName>
        <fullName evidence="2">Aminoglycoside phosphotransferase</fullName>
    </submittedName>
</protein>